<feature type="compositionally biased region" description="Basic residues" evidence="10">
    <location>
        <begin position="632"/>
        <end position="646"/>
    </location>
</feature>
<keyword evidence="8" id="KW-0067">ATP-binding</keyword>
<keyword evidence="2" id="KW-0479">Metal-binding</keyword>
<evidence type="ECO:0000259" key="12">
    <source>
        <dbReference type="PROSITE" id="PS51192"/>
    </source>
</evidence>
<keyword evidence="4 9" id="KW-0863">Zinc-finger</keyword>
<dbReference type="Gene3D" id="3.30.40.10">
    <property type="entry name" value="Zinc/RING finger domain, C3HC4 (zinc finger)"/>
    <property type="match status" value="1"/>
</dbReference>
<evidence type="ECO:0000259" key="11">
    <source>
        <dbReference type="PROSITE" id="PS50089"/>
    </source>
</evidence>
<evidence type="ECO:0000256" key="3">
    <source>
        <dbReference type="ARBA" id="ARBA00022741"/>
    </source>
</evidence>
<dbReference type="SMART" id="SM00184">
    <property type="entry name" value="RING"/>
    <property type="match status" value="1"/>
</dbReference>
<dbReference type="GO" id="GO:0008094">
    <property type="term" value="F:ATP-dependent activity, acting on DNA"/>
    <property type="evidence" value="ECO:0007669"/>
    <property type="project" value="TreeGrafter"/>
</dbReference>
<dbReference type="GO" id="GO:0004386">
    <property type="term" value="F:helicase activity"/>
    <property type="evidence" value="ECO:0007669"/>
    <property type="project" value="UniProtKB-KW"/>
</dbReference>
<dbReference type="AlphaFoldDB" id="A0AAN6Y853"/>
<organism evidence="14 15">
    <name type="scientific">Rhypophila decipiens</name>
    <dbReference type="NCBI Taxonomy" id="261697"/>
    <lineage>
        <taxon>Eukaryota</taxon>
        <taxon>Fungi</taxon>
        <taxon>Dikarya</taxon>
        <taxon>Ascomycota</taxon>
        <taxon>Pezizomycotina</taxon>
        <taxon>Sordariomycetes</taxon>
        <taxon>Sordariomycetidae</taxon>
        <taxon>Sordariales</taxon>
        <taxon>Naviculisporaceae</taxon>
        <taxon>Rhypophila</taxon>
    </lineage>
</organism>
<dbReference type="PROSITE" id="PS50089">
    <property type="entry name" value="ZF_RING_2"/>
    <property type="match status" value="1"/>
</dbReference>
<dbReference type="InterPro" id="IPR049730">
    <property type="entry name" value="SNF2/RAD54-like_C"/>
</dbReference>
<dbReference type="PROSITE" id="PS51194">
    <property type="entry name" value="HELICASE_CTER"/>
    <property type="match status" value="1"/>
</dbReference>
<evidence type="ECO:0000256" key="4">
    <source>
        <dbReference type="ARBA" id="ARBA00022771"/>
    </source>
</evidence>
<feature type="domain" description="Helicase ATP-binding" evidence="12">
    <location>
        <begin position="162"/>
        <end position="356"/>
    </location>
</feature>
<feature type="compositionally biased region" description="Basic and acidic residues" evidence="10">
    <location>
        <begin position="1"/>
        <end position="10"/>
    </location>
</feature>
<evidence type="ECO:0000313" key="15">
    <source>
        <dbReference type="Proteomes" id="UP001301769"/>
    </source>
</evidence>
<evidence type="ECO:0000256" key="6">
    <source>
        <dbReference type="ARBA" id="ARBA00022806"/>
    </source>
</evidence>
<evidence type="ECO:0000313" key="14">
    <source>
        <dbReference type="EMBL" id="KAK4213956.1"/>
    </source>
</evidence>
<reference evidence="14" key="2">
    <citation type="submission" date="2023-05" db="EMBL/GenBank/DDBJ databases">
        <authorList>
            <consortium name="Lawrence Berkeley National Laboratory"/>
            <person name="Steindorff A."/>
            <person name="Hensen N."/>
            <person name="Bonometti L."/>
            <person name="Westerberg I."/>
            <person name="Brannstrom I.O."/>
            <person name="Guillou S."/>
            <person name="Cros-Aarteil S."/>
            <person name="Calhoun S."/>
            <person name="Haridas S."/>
            <person name="Kuo A."/>
            <person name="Mondo S."/>
            <person name="Pangilinan J."/>
            <person name="Riley R."/>
            <person name="Labutti K."/>
            <person name="Andreopoulos B."/>
            <person name="Lipzen A."/>
            <person name="Chen C."/>
            <person name="Yanf M."/>
            <person name="Daum C."/>
            <person name="Ng V."/>
            <person name="Clum A."/>
            <person name="Ohm R."/>
            <person name="Martin F."/>
            <person name="Silar P."/>
            <person name="Natvig D."/>
            <person name="Lalanne C."/>
            <person name="Gautier V."/>
            <person name="Ament-Velasquez S.L."/>
            <person name="Kruys A."/>
            <person name="Hutchinson M.I."/>
            <person name="Powell A.J."/>
            <person name="Barry K."/>
            <person name="Miller A.N."/>
            <person name="Grigoriev I.V."/>
            <person name="Debuchy R."/>
            <person name="Gladieux P."/>
            <person name="Thoren M.H."/>
            <person name="Johannesson H."/>
        </authorList>
    </citation>
    <scope>NUCLEOTIDE SEQUENCE</scope>
    <source>
        <strain evidence="14">PSN293</strain>
    </source>
</reference>
<evidence type="ECO:0000256" key="5">
    <source>
        <dbReference type="ARBA" id="ARBA00022801"/>
    </source>
</evidence>
<dbReference type="SMART" id="SM00490">
    <property type="entry name" value="HELICc"/>
    <property type="match status" value="1"/>
</dbReference>
<dbReference type="CDD" id="cd18008">
    <property type="entry name" value="DEXDc_SHPRH-like"/>
    <property type="match status" value="1"/>
</dbReference>
<feature type="region of interest" description="Disordered" evidence="10">
    <location>
        <begin position="592"/>
        <end position="647"/>
    </location>
</feature>
<dbReference type="GO" id="GO:0005524">
    <property type="term" value="F:ATP binding"/>
    <property type="evidence" value="ECO:0007669"/>
    <property type="project" value="UniProtKB-KW"/>
</dbReference>
<keyword evidence="3" id="KW-0547">Nucleotide-binding</keyword>
<dbReference type="InterPro" id="IPR014001">
    <property type="entry name" value="Helicase_ATP-bd"/>
</dbReference>
<feature type="compositionally biased region" description="Polar residues" evidence="10">
    <location>
        <begin position="611"/>
        <end position="624"/>
    </location>
</feature>
<dbReference type="InterPro" id="IPR027417">
    <property type="entry name" value="P-loop_NTPase"/>
</dbReference>
<dbReference type="Pfam" id="PF00271">
    <property type="entry name" value="Helicase_C"/>
    <property type="match status" value="1"/>
</dbReference>
<sequence>MKEESTEEKPGPSVPKKSATKKSPAKKTKPPLNPSALWWAAFYKELKEDKGTGTKKRKLKAGTSLEDMANNSNSTEARAARGEIKLVGPIEATNIRDKAITRMTGPNPGRGDVSSLRLAIQSFGPNQVKPDSEGAKWKLVGIKSSLFNHQIVGVSMMLSKEFKPTYNTKGGILGDEMGLGKTVETIAMMRCNRPSKFERQKKKHITLIVCPAAAAPQWIAEIKKHEDVTGFDSITQYKHRSFETGDDIWKSADVVVVTYNELASAYPTKEAIQRIKSLKFSPEDEKKAILKHSRQILKHPYYRVVLDEGHAIKNYKSTTSKACLLLSAKYKWILTGTPMHNSSEGESIPRSHGMTFSANPLILRALPVLRVSGNRPRSMNNALKNAMVRRHVNDKFLGNDILQIPQLHPTEIVRVELPDAERLLFKQIEDRYSKIIAEEKNLHGTSRTVLRAFILLAIARLRQIISHPYLLEGVISTFFTSEDFTELEAKFAAAGDKIPSNSRIRKLLELERGKMMGHGSGPSSPEGSMQTVVDADPLGRAAMKGEDIDEALCGLCKELPEDLVTTKCNHIFCRECLANETKMNGRKCPECDTNLDESDPSKEFKHDAEDTATTRSESQSTVLSMASAATRAKGKGKGKGKMKREKKHGEDELFFQPGIARILSMLTAYDREYEQDNSKKMVDGAKVLAVKKHILKWQTEAPDDKIIAFTQHCGTGAILGRVLAEENIQFVHFWGDISIPKKGEVIKKFFEDPNVKVMIASLKCGGQALNITCANRVIIIDPWWNAAMEKQAFGRVARIGQQKETYLAKFVADETIEVDMVNLQEKKIDDIAKTLQESAPAPGGTAFGNKLFGGLIGLQVKSQMKAAAAEKK</sequence>
<evidence type="ECO:0000256" key="10">
    <source>
        <dbReference type="SAM" id="MobiDB-lite"/>
    </source>
</evidence>
<keyword evidence="7" id="KW-0862">Zinc</keyword>
<dbReference type="PANTHER" id="PTHR45626:SF17">
    <property type="entry name" value="HELICASE-LIKE TRANSCRIPTION FACTOR"/>
    <property type="match status" value="1"/>
</dbReference>
<dbReference type="SUPFAM" id="SSF52540">
    <property type="entry name" value="P-loop containing nucleoside triphosphate hydrolases"/>
    <property type="match status" value="2"/>
</dbReference>
<feature type="compositionally biased region" description="Basic residues" evidence="10">
    <location>
        <begin position="18"/>
        <end position="29"/>
    </location>
</feature>
<comment type="caution">
    <text evidence="14">The sequence shown here is derived from an EMBL/GenBank/DDBJ whole genome shotgun (WGS) entry which is preliminary data.</text>
</comment>
<evidence type="ECO:0000259" key="13">
    <source>
        <dbReference type="PROSITE" id="PS51194"/>
    </source>
</evidence>
<dbReference type="InterPro" id="IPR000330">
    <property type="entry name" value="SNF2_N"/>
</dbReference>
<dbReference type="InterPro" id="IPR038718">
    <property type="entry name" value="SNF2-like_sf"/>
</dbReference>
<protein>
    <submittedName>
        <fullName evidence="14">P-loop containing nucleoside triphosphate hydrolase protein</fullName>
    </submittedName>
</protein>
<dbReference type="PANTHER" id="PTHR45626">
    <property type="entry name" value="TRANSCRIPTION TERMINATION FACTOR 2-RELATED"/>
    <property type="match status" value="1"/>
</dbReference>
<dbReference type="PROSITE" id="PS00518">
    <property type="entry name" value="ZF_RING_1"/>
    <property type="match status" value="1"/>
</dbReference>
<feature type="domain" description="Helicase C-terminal" evidence="13">
    <location>
        <begin position="689"/>
        <end position="839"/>
    </location>
</feature>
<dbReference type="SMART" id="SM00487">
    <property type="entry name" value="DEXDc"/>
    <property type="match status" value="1"/>
</dbReference>
<dbReference type="InterPro" id="IPR013083">
    <property type="entry name" value="Znf_RING/FYVE/PHD"/>
</dbReference>
<dbReference type="Pfam" id="PF00097">
    <property type="entry name" value="zf-C3HC4"/>
    <property type="match status" value="1"/>
</dbReference>
<accession>A0AAN6Y853</accession>
<feature type="compositionally biased region" description="Basic and acidic residues" evidence="10">
    <location>
        <begin position="599"/>
        <end position="609"/>
    </location>
</feature>
<dbReference type="Gene3D" id="3.40.50.10810">
    <property type="entry name" value="Tandem AAA-ATPase domain"/>
    <property type="match status" value="1"/>
</dbReference>
<proteinExistence type="inferred from homology"/>
<dbReference type="EMBL" id="MU858101">
    <property type="protein sequence ID" value="KAK4213956.1"/>
    <property type="molecule type" value="Genomic_DNA"/>
</dbReference>
<name>A0AAN6Y853_9PEZI</name>
<dbReference type="InterPro" id="IPR018957">
    <property type="entry name" value="Znf_C3HC4_RING-type"/>
</dbReference>
<feature type="domain" description="RING-type" evidence="11">
    <location>
        <begin position="553"/>
        <end position="592"/>
    </location>
</feature>
<reference evidence="14" key="1">
    <citation type="journal article" date="2023" name="Mol. Phylogenet. Evol.">
        <title>Genome-scale phylogeny and comparative genomics of the fungal order Sordariales.</title>
        <authorList>
            <person name="Hensen N."/>
            <person name="Bonometti L."/>
            <person name="Westerberg I."/>
            <person name="Brannstrom I.O."/>
            <person name="Guillou S."/>
            <person name="Cros-Aarteil S."/>
            <person name="Calhoun S."/>
            <person name="Haridas S."/>
            <person name="Kuo A."/>
            <person name="Mondo S."/>
            <person name="Pangilinan J."/>
            <person name="Riley R."/>
            <person name="LaButti K."/>
            <person name="Andreopoulos B."/>
            <person name="Lipzen A."/>
            <person name="Chen C."/>
            <person name="Yan M."/>
            <person name="Daum C."/>
            <person name="Ng V."/>
            <person name="Clum A."/>
            <person name="Steindorff A."/>
            <person name="Ohm R.A."/>
            <person name="Martin F."/>
            <person name="Silar P."/>
            <person name="Natvig D.O."/>
            <person name="Lalanne C."/>
            <person name="Gautier V."/>
            <person name="Ament-Velasquez S.L."/>
            <person name="Kruys A."/>
            <person name="Hutchinson M.I."/>
            <person name="Powell A.J."/>
            <person name="Barry K."/>
            <person name="Miller A.N."/>
            <person name="Grigoriev I.V."/>
            <person name="Debuchy R."/>
            <person name="Gladieux P."/>
            <person name="Hiltunen Thoren M."/>
            <person name="Johannesson H."/>
        </authorList>
    </citation>
    <scope>NUCLEOTIDE SEQUENCE</scope>
    <source>
        <strain evidence="14">PSN293</strain>
    </source>
</reference>
<dbReference type="PROSITE" id="PS51192">
    <property type="entry name" value="HELICASE_ATP_BIND_1"/>
    <property type="match status" value="1"/>
</dbReference>
<keyword evidence="5 14" id="KW-0378">Hydrolase</keyword>
<dbReference type="InterPro" id="IPR001841">
    <property type="entry name" value="Znf_RING"/>
</dbReference>
<keyword evidence="6" id="KW-0347">Helicase</keyword>
<feature type="region of interest" description="Disordered" evidence="10">
    <location>
        <begin position="1"/>
        <end position="34"/>
    </location>
</feature>
<dbReference type="CDD" id="cd18793">
    <property type="entry name" value="SF2_C_SNF"/>
    <property type="match status" value="1"/>
</dbReference>
<dbReference type="InterPro" id="IPR017907">
    <property type="entry name" value="Znf_RING_CS"/>
</dbReference>
<keyword evidence="15" id="KW-1185">Reference proteome</keyword>
<dbReference type="GO" id="GO:0016787">
    <property type="term" value="F:hydrolase activity"/>
    <property type="evidence" value="ECO:0007669"/>
    <property type="project" value="UniProtKB-KW"/>
</dbReference>
<dbReference type="GO" id="GO:0006281">
    <property type="term" value="P:DNA repair"/>
    <property type="evidence" value="ECO:0007669"/>
    <property type="project" value="TreeGrafter"/>
</dbReference>
<evidence type="ECO:0000256" key="1">
    <source>
        <dbReference type="ARBA" id="ARBA00007025"/>
    </source>
</evidence>
<dbReference type="Gene3D" id="3.40.50.300">
    <property type="entry name" value="P-loop containing nucleotide triphosphate hydrolases"/>
    <property type="match status" value="1"/>
</dbReference>
<comment type="similarity">
    <text evidence="1">Belongs to the SNF2/RAD54 helicase family.</text>
</comment>
<dbReference type="Pfam" id="PF00176">
    <property type="entry name" value="SNF2-rel_dom"/>
    <property type="match status" value="1"/>
</dbReference>
<evidence type="ECO:0000256" key="2">
    <source>
        <dbReference type="ARBA" id="ARBA00022723"/>
    </source>
</evidence>
<dbReference type="GO" id="GO:0008270">
    <property type="term" value="F:zinc ion binding"/>
    <property type="evidence" value="ECO:0007669"/>
    <property type="project" value="UniProtKB-KW"/>
</dbReference>
<dbReference type="InterPro" id="IPR001650">
    <property type="entry name" value="Helicase_C-like"/>
</dbReference>
<dbReference type="SUPFAM" id="SSF57850">
    <property type="entry name" value="RING/U-box"/>
    <property type="match status" value="1"/>
</dbReference>
<dbReference type="InterPro" id="IPR050628">
    <property type="entry name" value="SNF2_RAD54_helicase_TF"/>
</dbReference>
<dbReference type="Proteomes" id="UP001301769">
    <property type="component" value="Unassembled WGS sequence"/>
</dbReference>
<dbReference type="GO" id="GO:0005634">
    <property type="term" value="C:nucleus"/>
    <property type="evidence" value="ECO:0007669"/>
    <property type="project" value="TreeGrafter"/>
</dbReference>
<gene>
    <name evidence="14" type="ORF">QBC37DRAFT_284927</name>
</gene>
<evidence type="ECO:0000256" key="8">
    <source>
        <dbReference type="ARBA" id="ARBA00022840"/>
    </source>
</evidence>
<evidence type="ECO:0000256" key="7">
    <source>
        <dbReference type="ARBA" id="ARBA00022833"/>
    </source>
</evidence>
<evidence type="ECO:0000256" key="9">
    <source>
        <dbReference type="PROSITE-ProRule" id="PRU00175"/>
    </source>
</evidence>